<feature type="binding site" evidence="3">
    <location>
        <position position="17"/>
    </location>
    <ligand>
        <name>a divalent metal cation</name>
        <dbReference type="ChEBI" id="CHEBI:60240"/>
    </ligand>
</feature>
<evidence type="ECO:0000259" key="4">
    <source>
        <dbReference type="Pfam" id="PF08450"/>
    </source>
</evidence>
<keyword evidence="3" id="KW-0862">Zinc</keyword>
<dbReference type="Proteomes" id="UP000637695">
    <property type="component" value="Unassembled WGS sequence"/>
</dbReference>
<evidence type="ECO:0000256" key="2">
    <source>
        <dbReference type="PIRSR" id="PIRSR605511-1"/>
    </source>
</evidence>
<dbReference type="InterPro" id="IPR005511">
    <property type="entry name" value="SMP-30"/>
</dbReference>
<keyword evidence="3" id="KW-0479">Metal-binding</keyword>
<gene>
    <name evidence="5" type="ORF">GCM10010885_15110</name>
</gene>
<feature type="binding site" evidence="3">
    <location>
        <position position="102"/>
    </location>
    <ligand>
        <name>substrate</name>
    </ligand>
</feature>
<feature type="binding site" evidence="3">
    <location>
        <position position="149"/>
    </location>
    <ligand>
        <name>a divalent metal cation</name>
        <dbReference type="ChEBI" id="CHEBI:60240"/>
    </ligand>
</feature>
<reference evidence="5" key="2">
    <citation type="submission" date="2020-09" db="EMBL/GenBank/DDBJ databases">
        <authorList>
            <person name="Sun Q."/>
            <person name="Ohkuma M."/>
        </authorList>
    </citation>
    <scope>NUCLEOTIDE SEQUENCE</scope>
    <source>
        <strain evidence="5">JCM 18487</strain>
    </source>
</reference>
<dbReference type="RefSeq" id="WP_188882177.1">
    <property type="nucleotide sequence ID" value="NZ_BMOY01000021.1"/>
</dbReference>
<evidence type="ECO:0000256" key="1">
    <source>
        <dbReference type="ARBA" id="ARBA00008853"/>
    </source>
</evidence>
<dbReference type="GO" id="GO:0005509">
    <property type="term" value="F:calcium ion binding"/>
    <property type="evidence" value="ECO:0007669"/>
    <property type="project" value="TreeGrafter"/>
</dbReference>
<comment type="caution">
    <text evidence="5">The sequence shown here is derived from an EMBL/GenBank/DDBJ whole genome shotgun (WGS) entry which is preliminary data.</text>
</comment>
<feature type="binding site" evidence="3">
    <location>
        <position position="197"/>
    </location>
    <ligand>
        <name>a divalent metal cation</name>
        <dbReference type="ChEBI" id="CHEBI:60240"/>
    </ligand>
</feature>
<evidence type="ECO:0000313" key="5">
    <source>
        <dbReference type="EMBL" id="GGJ06933.1"/>
    </source>
</evidence>
<comment type="cofactor">
    <cofactor evidence="3">
        <name>Zn(2+)</name>
        <dbReference type="ChEBI" id="CHEBI:29105"/>
    </cofactor>
    <text evidence="3">Binds 1 divalent metal cation per subunit.</text>
</comment>
<organism evidence="5 6">
    <name type="scientific">Alicyclobacillus cellulosilyticus</name>
    <dbReference type="NCBI Taxonomy" id="1003997"/>
    <lineage>
        <taxon>Bacteria</taxon>
        <taxon>Bacillati</taxon>
        <taxon>Bacillota</taxon>
        <taxon>Bacilli</taxon>
        <taxon>Bacillales</taxon>
        <taxon>Alicyclobacillaceae</taxon>
        <taxon>Alicyclobacillus</taxon>
    </lineage>
</organism>
<dbReference type="Gene3D" id="2.120.10.30">
    <property type="entry name" value="TolB, C-terminal domain"/>
    <property type="match status" value="1"/>
</dbReference>
<dbReference type="GO" id="GO:0004341">
    <property type="term" value="F:gluconolactonase activity"/>
    <property type="evidence" value="ECO:0007669"/>
    <property type="project" value="TreeGrafter"/>
</dbReference>
<name>A0A917NK89_9BACL</name>
<dbReference type="PANTHER" id="PTHR10907">
    <property type="entry name" value="REGUCALCIN"/>
    <property type="match status" value="1"/>
</dbReference>
<protein>
    <recommendedName>
        <fullName evidence="4">SMP-30/Gluconolactonase/LRE-like region domain-containing protein</fullName>
    </recommendedName>
</protein>
<evidence type="ECO:0000256" key="3">
    <source>
        <dbReference type="PIRSR" id="PIRSR605511-2"/>
    </source>
</evidence>
<evidence type="ECO:0000313" key="6">
    <source>
        <dbReference type="Proteomes" id="UP000637695"/>
    </source>
</evidence>
<dbReference type="InterPro" id="IPR013658">
    <property type="entry name" value="SGL"/>
</dbReference>
<dbReference type="EMBL" id="BMOY01000021">
    <property type="protein sequence ID" value="GGJ06933.1"/>
    <property type="molecule type" value="Genomic_DNA"/>
</dbReference>
<keyword evidence="6" id="KW-1185">Reference proteome</keyword>
<dbReference type="InterPro" id="IPR011042">
    <property type="entry name" value="6-blade_b-propeller_TolB-like"/>
</dbReference>
<dbReference type="SUPFAM" id="SSF63829">
    <property type="entry name" value="Calcium-dependent phosphotriesterase"/>
    <property type="match status" value="1"/>
</dbReference>
<comment type="similarity">
    <text evidence="1">Belongs to the SMP-30/CGR1 family.</text>
</comment>
<feature type="active site" description="Proton donor/acceptor" evidence="2">
    <location>
        <position position="197"/>
    </location>
</feature>
<dbReference type="GO" id="GO:0019853">
    <property type="term" value="P:L-ascorbic acid biosynthetic process"/>
    <property type="evidence" value="ECO:0007669"/>
    <property type="project" value="TreeGrafter"/>
</dbReference>
<proteinExistence type="inferred from homology"/>
<feature type="binding site" evidence="3">
    <location>
        <position position="100"/>
    </location>
    <ligand>
        <name>substrate</name>
    </ligand>
</feature>
<dbReference type="Pfam" id="PF08450">
    <property type="entry name" value="SGL"/>
    <property type="match status" value="1"/>
</dbReference>
<dbReference type="PANTHER" id="PTHR10907:SF47">
    <property type="entry name" value="REGUCALCIN"/>
    <property type="match status" value="1"/>
</dbReference>
<sequence length="291" mass="31213">MAHTLELILDARATLGEGPSWHVGEGVLYWVDIEGRAIHVYHPGTGRDRTIPVGQMVGAVVPRAQGGLVVVLQDGFYALNPVTGALSLLAAVEADDPRTRFNDGKCDARGRFWAGTMAIADSPEPLGSLYCLEPDLSVRKVLSGIFCSNGIGWSPDNRVMYYIDSPTRKVMAYDYHLDTGTIANPRVVAEIDQGVPDGMTVDEEGMIWVAQWDGGVVSRWNPYTGERLLTVEVPAPRTTSCVFGGPNLDELYITSARTGLDAATLAAYTHSGGLFRASVGVRGLPTCAFAG</sequence>
<dbReference type="AlphaFoldDB" id="A0A917NK89"/>
<dbReference type="PRINTS" id="PR01790">
    <property type="entry name" value="SMP30FAMILY"/>
</dbReference>
<feature type="domain" description="SMP-30/Gluconolactonase/LRE-like region" evidence="4">
    <location>
        <begin position="15"/>
        <end position="257"/>
    </location>
</feature>
<accession>A0A917NK89</accession>
<reference evidence="5" key="1">
    <citation type="journal article" date="2014" name="Int. J. Syst. Evol. Microbiol.">
        <title>Complete genome sequence of Corynebacterium casei LMG S-19264T (=DSM 44701T), isolated from a smear-ripened cheese.</title>
        <authorList>
            <consortium name="US DOE Joint Genome Institute (JGI-PGF)"/>
            <person name="Walter F."/>
            <person name="Albersmeier A."/>
            <person name="Kalinowski J."/>
            <person name="Ruckert C."/>
        </authorList>
    </citation>
    <scope>NUCLEOTIDE SEQUENCE</scope>
    <source>
        <strain evidence="5">JCM 18487</strain>
    </source>
</reference>